<dbReference type="HAMAP" id="MF_01635">
    <property type="entry name" value="UbiA"/>
    <property type="match status" value="1"/>
</dbReference>
<keyword evidence="8 11" id="KW-0812">Transmembrane</keyword>
<evidence type="ECO:0000256" key="10">
    <source>
        <dbReference type="ARBA" id="ARBA00023136"/>
    </source>
</evidence>
<accession>A0ABV7WTY3</accession>
<comment type="subcellular location">
    <subcellularLocation>
        <location evidence="11">Cell inner membrane</location>
        <topology evidence="11">Multi-pass membrane protein</topology>
    </subcellularLocation>
    <subcellularLocation>
        <location evidence="2">Membrane</location>
        <topology evidence="2">Multi-pass membrane protein</topology>
    </subcellularLocation>
</comment>
<evidence type="ECO:0000313" key="14">
    <source>
        <dbReference type="Proteomes" id="UP001595710"/>
    </source>
</evidence>
<evidence type="ECO:0000256" key="2">
    <source>
        <dbReference type="ARBA" id="ARBA00004141"/>
    </source>
</evidence>
<keyword evidence="10 11" id="KW-0472">Membrane</keyword>
<evidence type="ECO:0000256" key="9">
    <source>
        <dbReference type="ARBA" id="ARBA00022989"/>
    </source>
</evidence>
<dbReference type="PANTHER" id="PTHR11048:SF28">
    <property type="entry name" value="4-HYDROXYBENZOATE POLYPRENYLTRANSFERASE, MITOCHONDRIAL"/>
    <property type="match status" value="1"/>
</dbReference>
<dbReference type="Proteomes" id="UP001595710">
    <property type="component" value="Unassembled WGS sequence"/>
</dbReference>
<dbReference type="Gene3D" id="1.20.120.1780">
    <property type="entry name" value="UbiA prenyltransferase"/>
    <property type="match status" value="1"/>
</dbReference>
<evidence type="ECO:0000256" key="11">
    <source>
        <dbReference type="HAMAP-Rule" id="MF_01635"/>
    </source>
</evidence>
<keyword evidence="5 11" id="KW-0997">Cell inner membrane</keyword>
<organism evidence="13 14">
    <name type="scientific">Reinekea marina</name>
    <dbReference type="NCBI Taxonomy" id="1310421"/>
    <lineage>
        <taxon>Bacteria</taxon>
        <taxon>Pseudomonadati</taxon>
        <taxon>Pseudomonadota</taxon>
        <taxon>Gammaproteobacteria</taxon>
        <taxon>Oceanospirillales</taxon>
        <taxon>Saccharospirillaceae</taxon>
        <taxon>Reinekea</taxon>
    </lineage>
</organism>
<feature type="transmembrane region" description="Helical" evidence="11">
    <location>
        <begin position="231"/>
        <end position="248"/>
    </location>
</feature>
<dbReference type="EC" id="2.5.1.39" evidence="11 12"/>
<proteinExistence type="inferred from homology"/>
<dbReference type="GO" id="GO:0008412">
    <property type="term" value="F:4-hydroxybenzoate polyprenyltransferase activity"/>
    <property type="evidence" value="ECO:0007669"/>
    <property type="project" value="UniProtKB-EC"/>
</dbReference>
<gene>
    <name evidence="11 13" type="primary">ubiA</name>
    <name evidence="13" type="ORF">ACFOND_09640</name>
</gene>
<keyword evidence="4 11" id="KW-1003">Cell membrane</keyword>
<keyword evidence="14" id="KW-1185">Reference proteome</keyword>
<comment type="pathway">
    <text evidence="11">Cofactor biosynthesis; ubiquinone biosynthesis.</text>
</comment>
<dbReference type="RefSeq" id="WP_290283114.1">
    <property type="nucleotide sequence ID" value="NZ_JAUFQI010000001.1"/>
</dbReference>
<name>A0ABV7WTY3_9GAMM</name>
<evidence type="ECO:0000313" key="13">
    <source>
        <dbReference type="EMBL" id="MFC3701900.1"/>
    </source>
</evidence>
<comment type="caution">
    <text evidence="13">The sequence shown here is derived from an EMBL/GenBank/DDBJ whole genome shotgun (WGS) entry which is preliminary data.</text>
</comment>
<evidence type="ECO:0000256" key="7">
    <source>
        <dbReference type="ARBA" id="ARBA00022688"/>
    </source>
</evidence>
<evidence type="ECO:0000256" key="12">
    <source>
        <dbReference type="NCBIfam" id="TIGR01474"/>
    </source>
</evidence>
<comment type="cofactor">
    <cofactor evidence="1 11">
        <name>Mg(2+)</name>
        <dbReference type="ChEBI" id="CHEBI:18420"/>
    </cofactor>
</comment>
<keyword evidence="7 11" id="KW-0831">Ubiquinone biosynthesis</keyword>
<dbReference type="CDD" id="cd13959">
    <property type="entry name" value="PT_UbiA_COQ2"/>
    <property type="match status" value="1"/>
</dbReference>
<evidence type="ECO:0000256" key="5">
    <source>
        <dbReference type="ARBA" id="ARBA00022519"/>
    </source>
</evidence>
<dbReference type="Gene3D" id="1.10.357.140">
    <property type="entry name" value="UbiA prenyltransferase"/>
    <property type="match status" value="1"/>
</dbReference>
<evidence type="ECO:0000256" key="6">
    <source>
        <dbReference type="ARBA" id="ARBA00022679"/>
    </source>
</evidence>
<comment type="similarity">
    <text evidence="3 11">Belongs to the UbiA prenyltransferase family.</text>
</comment>
<dbReference type="EMBL" id="JBHRYN010000011">
    <property type="protein sequence ID" value="MFC3701900.1"/>
    <property type="molecule type" value="Genomic_DNA"/>
</dbReference>
<dbReference type="Pfam" id="PF01040">
    <property type="entry name" value="UbiA"/>
    <property type="match status" value="1"/>
</dbReference>
<comment type="catalytic activity">
    <reaction evidence="11">
        <text>all-trans-octaprenyl diphosphate + 4-hydroxybenzoate = 4-hydroxy-3-(all-trans-octaprenyl)benzoate + diphosphate</text>
        <dbReference type="Rhea" id="RHEA:27782"/>
        <dbReference type="ChEBI" id="CHEBI:1617"/>
        <dbReference type="ChEBI" id="CHEBI:17879"/>
        <dbReference type="ChEBI" id="CHEBI:33019"/>
        <dbReference type="ChEBI" id="CHEBI:57711"/>
        <dbReference type="EC" id="2.5.1.39"/>
    </reaction>
</comment>
<dbReference type="InterPro" id="IPR000537">
    <property type="entry name" value="UbiA_prenyltransferase"/>
</dbReference>
<dbReference type="PANTHER" id="PTHR11048">
    <property type="entry name" value="PRENYLTRANSFERASES"/>
    <property type="match status" value="1"/>
</dbReference>
<keyword evidence="6 11" id="KW-0808">Transferase</keyword>
<evidence type="ECO:0000256" key="1">
    <source>
        <dbReference type="ARBA" id="ARBA00001946"/>
    </source>
</evidence>
<keyword evidence="9 11" id="KW-1133">Transmembrane helix</keyword>
<evidence type="ECO:0000256" key="3">
    <source>
        <dbReference type="ARBA" id="ARBA00005985"/>
    </source>
</evidence>
<evidence type="ECO:0000256" key="8">
    <source>
        <dbReference type="ARBA" id="ARBA00022692"/>
    </source>
</evidence>
<comment type="function">
    <text evidence="11">Catalyzes the prenylation of para-hydroxybenzoate (PHB) with an all-trans polyprenyl group. Mediates the second step in the final reaction sequence of ubiquinone-8 (UQ-8) biosynthesis, which is the condensation of the polyisoprenoid side chain with PHB, generating the first membrane-bound Q intermediate 3-octaprenyl-4-hydroxybenzoate.</text>
</comment>
<dbReference type="InterPro" id="IPR006370">
    <property type="entry name" value="HB_polyprenyltransferase-like"/>
</dbReference>
<dbReference type="InterPro" id="IPR044878">
    <property type="entry name" value="UbiA_sf"/>
</dbReference>
<dbReference type="InterPro" id="IPR039653">
    <property type="entry name" value="Prenyltransferase"/>
</dbReference>
<dbReference type="NCBIfam" id="TIGR01474">
    <property type="entry name" value="ubiA_proteo"/>
    <property type="match status" value="1"/>
</dbReference>
<reference evidence="14" key="1">
    <citation type="journal article" date="2019" name="Int. J. Syst. Evol. Microbiol.">
        <title>The Global Catalogue of Microorganisms (GCM) 10K type strain sequencing project: providing services to taxonomists for standard genome sequencing and annotation.</title>
        <authorList>
            <consortium name="The Broad Institute Genomics Platform"/>
            <consortium name="The Broad Institute Genome Sequencing Center for Infectious Disease"/>
            <person name="Wu L."/>
            <person name="Ma J."/>
        </authorList>
    </citation>
    <scope>NUCLEOTIDE SEQUENCE [LARGE SCALE GENOMIC DNA]</scope>
    <source>
        <strain evidence="14">CECT 8288</strain>
    </source>
</reference>
<protein>
    <recommendedName>
        <fullName evidence="11 12">4-hydroxybenzoate octaprenyltransferase</fullName>
        <ecNumber evidence="11 12">2.5.1.39</ecNumber>
    </recommendedName>
    <alternativeName>
        <fullName evidence="11">4-HB polyprenyltransferase</fullName>
    </alternativeName>
</protein>
<sequence length="284" mass="31639">MNKLALSQYIKLTRLDRPIGTYLLLWPTLTALWIASGGFPSIKNLIIFTLGVLFMRSAGCVINDYADRKIDGHVKRTNTRPLAQGLVTEKEALILFSALVGVSFILVLLTNALTVYMSFVGLALASLYPFMKRHTYLPQVVLGAAFAWAIPMAYTAAQAPLVDTVWLLFTAKVLWTVAYDTQYAMVDRDDDIKIGVRSTAILFGDADKLMIGVLQLLALLSWVAVGVKAEFGLVWWFAIAISAGLMSYQQWLIRHRDRDACFQAFLNNHWLGMALFIAAVVELL</sequence>
<feature type="transmembrane region" description="Helical" evidence="11">
    <location>
        <begin position="140"/>
        <end position="159"/>
    </location>
</feature>
<feature type="transmembrane region" description="Helical" evidence="11">
    <location>
        <begin position="115"/>
        <end position="131"/>
    </location>
</feature>
<dbReference type="InterPro" id="IPR030470">
    <property type="entry name" value="UbiA_prenylTrfase_CS"/>
</dbReference>
<feature type="transmembrane region" description="Helical" evidence="11">
    <location>
        <begin position="206"/>
        <end position="225"/>
    </location>
</feature>
<feature type="transmembrane region" description="Helical" evidence="11">
    <location>
        <begin position="21"/>
        <end position="39"/>
    </location>
</feature>
<evidence type="ECO:0000256" key="4">
    <source>
        <dbReference type="ARBA" id="ARBA00022475"/>
    </source>
</evidence>
<dbReference type="PROSITE" id="PS00943">
    <property type="entry name" value="UBIA"/>
    <property type="match status" value="1"/>
</dbReference>
<keyword evidence="11" id="KW-0460">Magnesium</keyword>